<dbReference type="KEGG" id="obj:EIO64_04005"/>
<dbReference type="Proteomes" id="UP000298642">
    <property type="component" value="Chromosome"/>
</dbReference>
<organism evidence="1 2">
    <name type="scientific">Dysosmobacter welbionis</name>
    <dbReference type="NCBI Taxonomy" id="2093857"/>
    <lineage>
        <taxon>Bacteria</taxon>
        <taxon>Bacillati</taxon>
        <taxon>Bacillota</taxon>
        <taxon>Clostridia</taxon>
        <taxon>Eubacteriales</taxon>
        <taxon>Oscillospiraceae</taxon>
        <taxon>Dysosmobacter</taxon>
    </lineage>
</organism>
<reference evidence="2" key="1">
    <citation type="submission" date="2018-12" db="EMBL/GenBank/DDBJ databases">
        <title>Dusodibacter welbiota gen. nov., sp. nov., isolated from human faeces and emended description of the Oscillibacter genus.</title>
        <authorList>
            <person name="Le Roy T."/>
            <person name="Van der Smissen P."/>
            <person name="Delzenne N."/>
            <person name="Muccioli G."/>
            <person name="Collet J.F."/>
            <person name="Cani P.D."/>
        </authorList>
    </citation>
    <scope>NUCLEOTIDE SEQUENCE [LARGE SCALE GENOMIC DNA]</scope>
    <source>
        <strain evidence="2">J115</strain>
    </source>
</reference>
<dbReference type="AlphaFoldDB" id="A0A4D7AXY1"/>
<evidence type="ECO:0000313" key="2">
    <source>
        <dbReference type="Proteomes" id="UP000298642"/>
    </source>
</evidence>
<dbReference type="GeneID" id="89522339"/>
<dbReference type="RefSeq" id="WP_119311457.1">
    <property type="nucleotide sequence ID" value="NZ_CP034413.3"/>
</dbReference>
<accession>A0A4D7AXY1</accession>
<proteinExistence type="predicted"/>
<keyword evidence="2" id="KW-1185">Reference proteome</keyword>
<evidence type="ECO:0000313" key="1">
    <source>
        <dbReference type="EMBL" id="QCI58482.1"/>
    </source>
</evidence>
<sequence length="195" mass="22467">MSITAYQVEAVGHDRTGRDFGYVNIMYRYGDKKSCPRPDQCEKLEVMWADESVYGPPAPGSKVGDFIQTWLVGSWNCGVFTHREIAQRLIDTFTGLKLKELAWFENPREKTLKNGKPRVRRAKWLPEREVDLVYLYSDYYIDAREPASAQTHFFTVTRMDAWGVSTWFMCTPEAAEKLIAMDYDNLAVKETTIVG</sequence>
<name>A0A4D7AXY1_9FIRM</name>
<gene>
    <name evidence="1" type="ORF">EIO64_04005</name>
</gene>
<protein>
    <submittedName>
        <fullName evidence="1">Uncharacterized protein</fullName>
    </submittedName>
</protein>
<dbReference type="EMBL" id="CP034413">
    <property type="protein sequence ID" value="QCI58482.1"/>
    <property type="molecule type" value="Genomic_DNA"/>
</dbReference>